<reference evidence="1" key="1">
    <citation type="submission" date="2022-02" db="EMBL/GenBank/DDBJ databases">
        <authorList>
            <person name="Henning P.M."/>
            <person name="McCubbin A.G."/>
            <person name="Shore J.S."/>
        </authorList>
    </citation>
    <scope>NUCLEOTIDE SEQUENCE</scope>
    <source>
        <strain evidence="1">F60SS</strain>
        <tissue evidence="1">Leaves</tissue>
    </source>
</reference>
<keyword evidence="2" id="KW-1185">Reference proteome</keyword>
<sequence length="75" mass="8282">MVNPLIGKVLGRVENFLSVNLNPGRFMMWAALGCVIYFHPRIKASALKAAHADLAAKRQMAEERRLAEELSKSSG</sequence>
<accession>A0A9Q0GF71</accession>
<reference evidence="1" key="2">
    <citation type="journal article" date="2023" name="Plants (Basel)">
        <title>Annotation of the Turnera subulata (Passifloraceae) Draft Genome Reveals the S-Locus Evolved after the Divergence of Turneroideae from Passifloroideae in a Stepwise Manner.</title>
        <authorList>
            <person name="Henning P.M."/>
            <person name="Roalson E.H."/>
            <person name="Mir W."/>
            <person name="McCubbin A.G."/>
            <person name="Shore J.S."/>
        </authorList>
    </citation>
    <scope>NUCLEOTIDE SEQUENCE</scope>
    <source>
        <strain evidence="1">F60SS</strain>
    </source>
</reference>
<dbReference type="Proteomes" id="UP001141552">
    <property type="component" value="Unassembled WGS sequence"/>
</dbReference>
<dbReference type="EMBL" id="JAKUCV010001212">
    <property type="protein sequence ID" value="KAJ4847281.1"/>
    <property type="molecule type" value="Genomic_DNA"/>
</dbReference>
<protein>
    <submittedName>
        <fullName evidence="1">Uncharacterized protein</fullName>
    </submittedName>
</protein>
<proteinExistence type="predicted"/>
<evidence type="ECO:0000313" key="2">
    <source>
        <dbReference type="Proteomes" id="UP001141552"/>
    </source>
</evidence>
<organism evidence="1 2">
    <name type="scientific">Turnera subulata</name>
    <dbReference type="NCBI Taxonomy" id="218843"/>
    <lineage>
        <taxon>Eukaryota</taxon>
        <taxon>Viridiplantae</taxon>
        <taxon>Streptophyta</taxon>
        <taxon>Embryophyta</taxon>
        <taxon>Tracheophyta</taxon>
        <taxon>Spermatophyta</taxon>
        <taxon>Magnoliopsida</taxon>
        <taxon>eudicotyledons</taxon>
        <taxon>Gunneridae</taxon>
        <taxon>Pentapetalae</taxon>
        <taxon>rosids</taxon>
        <taxon>fabids</taxon>
        <taxon>Malpighiales</taxon>
        <taxon>Passifloraceae</taxon>
        <taxon>Turnera</taxon>
    </lineage>
</organism>
<comment type="caution">
    <text evidence="1">The sequence shown here is derived from an EMBL/GenBank/DDBJ whole genome shotgun (WGS) entry which is preliminary data.</text>
</comment>
<gene>
    <name evidence="1" type="ORF">Tsubulata_050730</name>
</gene>
<name>A0A9Q0GF71_9ROSI</name>
<dbReference type="AlphaFoldDB" id="A0A9Q0GF71"/>
<evidence type="ECO:0000313" key="1">
    <source>
        <dbReference type="EMBL" id="KAJ4847281.1"/>
    </source>
</evidence>